<protein>
    <submittedName>
        <fullName evidence="2">Uncharacterized protein</fullName>
    </submittedName>
</protein>
<accession>A0A4P2QDM3</accession>
<feature type="compositionally biased region" description="Basic and acidic residues" evidence="1">
    <location>
        <begin position="77"/>
        <end position="87"/>
    </location>
</feature>
<evidence type="ECO:0000313" key="3">
    <source>
        <dbReference type="Proteomes" id="UP000295781"/>
    </source>
</evidence>
<evidence type="ECO:0000256" key="1">
    <source>
        <dbReference type="SAM" id="MobiDB-lite"/>
    </source>
</evidence>
<dbReference type="OrthoDB" id="5516822at2"/>
<organism evidence="2 3">
    <name type="scientific">Sorangium cellulosum</name>
    <name type="common">Polyangium cellulosum</name>
    <dbReference type="NCBI Taxonomy" id="56"/>
    <lineage>
        <taxon>Bacteria</taxon>
        <taxon>Pseudomonadati</taxon>
        <taxon>Myxococcota</taxon>
        <taxon>Polyangia</taxon>
        <taxon>Polyangiales</taxon>
        <taxon>Polyangiaceae</taxon>
        <taxon>Sorangium</taxon>
    </lineage>
</organism>
<dbReference type="PROSITE" id="PS51257">
    <property type="entry name" value="PROKAR_LIPOPROTEIN"/>
    <property type="match status" value="1"/>
</dbReference>
<dbReference type="AlphaFoldDB" id="A0A4P2QDM3"/>
<sequence length="221" mass="23683">MNSAFHRPLRVTLGAAALLALTAGCGGERRPAQPVPPTPPAGRTPPFESEVPYESHRQPPRGAGRAPIPGPGPGEPGWHHAEPPRGDYDDDYDDDDMSVASERQICQVIVDSASVSAQDIPGGVQLVLTPTPGTDTESLNLLARALQSRLGELSDEPQPPPYHASSRCPLFDMARMGASARVVEAADGIRVIFTSEDSSSVYSVREQARRFVRSAREGELR</sequence>
<name>A0A4P2QDM3_SORCE</name>
<gene>
    <name evidence="2" type="ORF">SOCEGT47_083870</name>
</gene>
<feature type="compositionally biased region" description="Pro residues" evidence="1">
    <location>
        <begin position="33"/>
        <end position="43"/>
    </location>
</feature>
<proteinExistence type="predicted"/>
<dbReference type="Proteomes" id="UP000295781">
    <property type="component" value="Chromosome"/>
</dbReference>
<reference evidence="2 3" key="1">
    <citation type="submission" date="2015-09" db="EMBL/GenBank/DDBJ databases">
        <title>Sorangium comparison.</title>
        <authorList>
            <person name="Zaburannyi N."/>
            <person name="Bunk B."/>
            <person name="Overmann J."/>
            <person name="Mueller R."/>
        </authorList>
    </citation>
    <scope>NUCLEOTIDE SEQUENCE [LARGE SCALE GENOMIC DNA]</scope>
    <source>
        <strain evidence="2 3">So ceGT47</strain>
    </source>
</reference>
<feature type="region of interest" description="Disordered" evidence="1">
    <location>
        <begin position="27"/>
        <end position="95"/>
    </location>
</feature>
<evidence type="ECO:0000313" key="2">
    <source>
        <dbReference type="EMBL" id="AUX27789.1"/>
    </source>
</evidence>
<dbReference type="RefSeq" id="WP_129356258.1">
    <property type="nucleotide sequence ID" value="NZ_CP012670.1"/>
</dbReference>
<dbReference type="EMBL" id="CP012670">
    <property type="protein sequence ID" value="AUX27789.1"/>
    <property type="molecule type" value="Genomic_DNA"/>
</dbReference>